<keyword evidence="3" id="KW-0560">Oxidoreductase</keyword>
<keyword evidence="1" id="KW-0285">Flavoprotein</keyword>
<dbReference type="OrthoDB" id="417877at2759"/>
<sequence length="199" mass="21471">MATGFPGNALDAMELIGPSATGCLNHAGAVTMRGLRFLLAESDQADLLADVPTEHMHAPKKLGRVDRNHDSLTLHFTDGTTFCYVQPEQPAMYLWEHPPARTYVSGPVCATGKAAHTTTPWQGSGGCMSMEGNLVLSTLLGHAKTAFAAQIDPKVYDPVRRPRTQRIVKSSQDMGLTVSGLNEQLVLSSEKLRAELLSK</sequence>
<dbReference type="STRING" id="28573.A0A0U1LUF1"/>
<dbReference type="PANTHER" id="PTHR46720">
    <property type="entry name" value="HYDROXYLASE, PUTATIVE (AFU_ORTHOLOGUE AFUA_3G01460)-RELATED"/>
    <property type="match status" value="1"/>
</dbReference>
<evidence type="ECO:0000259" key="4">
    <source>
        <dbReference type="Pfam" id="PF01494"/>
    </source>
</evidence>
<dbReference type="InterPro" id="IPR002938">
    <property type="entry name" value="FAD-bd"/>
</dbReference>
<feature type="domain" description="FAD-binding" evidence="4">
    <location>
        <begin position="84"/>
        <end position="170"/>
    </location>
</feature>
<dbReference type="GO" id="GO:0071949">
    <property type="term" value="F:FAD binding"/>
    <property type="evidence" value="ECO:0007669"/>
    <property type="project" value="InterPro"/>
</dbReference>
<dbReference type="PANTHER" id="PTHR46720:SF3">
    <property type="entry name" value="FAD-BINDING DOMAIN-CONTAINING PROTEIN-RELATED"/>
    <property type="match status" value="1"/>
</dbReference>
<reference evidence="5 6" key="1">
    <citation type="submission" date="2015-04" db="EMBL/GenBank/DDBJ databases">
        <authorList>
            <person name="Syromyatnikov M.Y."/>
            <person name="Popov V.N."/>
        </authorList>
    </citation>
    <scope>NUCLEOTIDE SEQUENCE [LARGE SCALE GENOMIC DNA]</scope>
    <source>
        <strain evidence="5">WF-38-12</strain>
    </source>
</reference>
<evidence type="ECO:0000256" key="3">
    <source>
        <dbReference type="ARBA" id="ARBA00023002"/>
    </source>
</evidence>
<evidence type="ECO:0000256" key="1">
    <source>
        <dbReference type="ARBA" id="ARBA00022630"/>
    </source>
</evidence>
<evidence type="ECO:0000313" key="6">
    <source>
        <dbReference type="Proteomes" id="UP000054383"/>
    </source>
</evidence>
<organism evidence="5 6">
    <name type="scientific">Talaromyces islandicus</name>
    <name type="common">Penicillium islandicum</name>
    <dbReference type="NCBI Taxonomy" id="28573"/>
    <lineage>
        <taxon>Eukaryota</taxon>
        <taxon>Fungi</taxon>
        <taxon>Dikarya</taxon>
        <taxon>Ascomycota</taxon>
        <taxon>Pezizomycotina</taxon>
        <taxon>Eurotiomycetes</taxon>
        <taxon>Eurotiomycetidae</taxon>
        <taxon>Eurotiales</taxon>
        <taxon>Trichocomaceae</taxon>
        <taxon>Talaromyces</taxon>
        <taxon>Talaromyces sect. Islandici</taxon>
    </lineage>
</organism>
<dbReference type="Pfam" id="PF01494">
    <property type="entry name" value="FAD_binding_3"/>
    <property type="match status" value="1"/>
</dbReference>
<proteinExistence type="predicted"/>
<evidence type="ECO:0000313" key="5">
    <source>
        <dbReference type="EMBL" id="CRG87027.1"/>
    </source>
</evidence>
<name>A0A0U1LUF1_TALIS</name>
<dbReference type="Proteomes" id="UP000054383">
    <property type="component" value="Unassembled WGS sequence"/>
</dbReference>
<dbReference type="EMBL" id="CVMT01000003">
    <property type="protein sequence ID" value="CRG87027.1"/>
    <property type="molecule type" value="Genomic_DNA"/>
</dbReference>
<dbReference type="GO" id="GO:0044550">
    <property type="term" value="P:secondary metabolite biosynthetic process"/>
    <property type="evidence" value="ECO:0007669"/>
    <property type="project" value="TreeGrafter"/>
</dbReference>
<dbReference type="InterPro" id="IPR036188">
    <property type="entry name" value="FAD/NAD-bd_sf"/>
</dbReference>
<dbReference type="AlphaFoldDB" id="A0A0U1LUF1"/>
<keyword evidence="6" id="KW-1185">Reference proteome</keyword>
<accession>A0A0U1LUF1</accession>
<dbReference type="Gene3D" id="3.50.50.60">
    <property type="entry name" value="FAD/NAD(P)-binding domain"/>
    <property type="match status" value="1"/>
</dbReference>
<gene>
    <name evidence="5" type="ORF">PISL3812_04041</name>
</gene>
<dbReference type="GO" id="GO:0016491">
    <property type="term" value="F:oxidoreductase activity"/>
    <property type="evidence" value="ECO:0007669"/>
    <property type="project" value="UniProtKB-KW"/>
</dbReference>
<evidence type="ECO:0000256" key="2">
    <source>
        <dbReference type="ARBA" id="ARBA00022827"/>
    </source>
</evidence>
<protein>
    <recommendedName>
        <fullName evidence="4">FAD-binding domain-containing protein</fullName>
    </recommendedName>
</protein>
<dbReference type="SUPFAM" id="SSF51905">
    <property type="entry name" value="FAD/NAD(P)-binding domain"/>
    <property type="match status" value="1"/>
</dbReference>
<keyword evidence="2" id="KW-0274">FAD</keyword>
<dbReference type="InterPro" id="IPR051104">
    <property type="entry name" value="FAD_monoxygenase"/>
</dbReference>